<dbReference type="RefSeq" id="WP_368375673.1">
    <property type="nucleotide sequence ID" value="NZ_JBFRYB010000001.1"/>
</dbReference>
<dbReference type="EMBL" id="JBFRYB010000001">
    <property type="protein sequence ID" value="MEX1665570.1"/>
    <property type="molecule type" value="Genomic_DNA"/>
</dbReference>
<organism evidence="1 2">
    <name type="scientific">Zhongshania arctica</name>
    <dbReference type="NCBI Taxonomy" id="3238302"/>
    <lineage>
        <taxon>Bacteria</taxon>
        <taxon>Pseudomonadati</taxon>
        <taxon>Pseudomonadota</taxon>
        <taxon>Gammaproteobacteria</taxon>
        <taxon>Cellvibrionales</taxon>
        <taxon>Spongiibacteraceae</taxon>
        <taxon>Zhongshania</taxon>
    </lineage>
</organism>
<name>A0ABV3TWF0_9GAMM</name>
<reference evidence="1 2" key="1">
    <citation type="journal article" date="2011" name="Int. J. Syst. Evol. Microbiol.">
        <title>Zhongshania antarctica gen. nov., sp. nov. and Zhongshania guokunii sp. nov., gammaproteobacteria respectively isolated from coastal attached (fast) ice and surface seawater of the Antarctic.</title>
        <authorList>
            <person name="Li H.J."/>
            <person name="Zhang X.Y."/>
            <person name="Chen C.X."/>
            <person name="Zhang Y.J."/>
            <person name="Gao Z.M."/>
            <person name="Yu Y."/>
            <person name="Chen X.L."/>
            <person name="Chen B."/>
            <person name="Zhang Y.Z."/>
        </authorList>
    </citation>
    <scope>NUCLEOTIDE SEQUENCE [LARGE SCALE GENOMIC DNA]</scope>
    <source>
        <strain evidence="1 2">R06B22</strain>
    </source>
</reference>
<evidence type="ECO:0000313" key="2">
    <source>
        <dbReference type="Proteomes" id="UP001557484"/>
    </source>
</evidence>
<dbReference type="Proteomes" id="UP001557484">
    <property type="component" value="Unassembled WGS sequence"/>
</dbReference>
<dbReference type="PANTHER" id="PTHR30528:SF0">
    <property type="entry name" value="CYTOPLASMIC PROTEIN"/>
    <property type="match status" value="1"/>
</dbReference>
<dbReference type="Pfam" id="PF06224">
    <property type="entry name" value="AlkZ-like"/>
    <property type="match status" value="1"/>
</dbReference>
<dbReference type="InterPro" id="IPR009351">
    <property type="entry name" value="AlkZ-like"/>
</dbReference>
<proteinExistence type="predicted"/>
<keyword evidence="2" id="KW-1185">Reference proteome</keyword>
<gene>
    <name evidence="1" type="ORF">AB4875_08710</name>
</gene>
<evidence type="ECO:0000313" key="1">
    <source>
        <dbReference type="EMBL" id="MEX1665570.1"/>
    </source>
</evidence>
<sequence length="401" mass="45733">MSDSLSVQQARKLILHSQQLATTGPSRSGSAISATLSAIEHLGYIQIDTISAVQRAHHHTLWNRNPHYDATHLDQLLASKQVFEYWSHAAAYLPMRDYRYSLPRKHAIASGEQGHWYEPDKPLMKAVLKRIASEGPLMAKDFEYRGEKLGEWRSKPAKRALECLYMRGDLMISERRNFHKVYELTERVLGPTVNTTAPTTEEYGRFLIKRYLEANGVGQPAEISYLRKNTKPLIATTLRSMLADGELVQLDVGGNQYVALPRSLALLNTPLARNKLAILSPFDNLLIQRKRMQALFNFDYLIECYVPQHKRQYGYFSLPILWNGKLVARMDCKADRRESHLHILHLAVEPSLENIDGLAHALCKKLPSFMQFNRCTQLSLHKASPNNYLAILRTAFAKITP</sequence>
<dbReference type="PANTHER" id="PTHR30528">
    <property type="entry name" value="CYTOPLASMIC PROTEIN"/>
    <property type="match status" value="1"/>
</dbReference>
<protein>
    <submittedName>
        <fullName evidence="1">Winged helix-turn-helix domain-containing protein</fullName>
    </submittedName>
</protein>
<comment type="caution">
    <text evidence="1">The sequence shown here is derived from an EMBL/GenBank/DDBJ whole genome shotgun (WGS) entry which is preliminary data.</text>
</comment>
<accession>A0ABV3TWF0</accession>